<protein>
    <submittedName>
        <fullName evidence="1">Uncharacterized protein</fullName>
    </submittedName>
</protein>
<sequence length="113" mass="12794">MSTLLLLYRINDSTGCAVARRRRGIGLVCHASRRFILVRGAALYCAGQDGPPMVRGQFQYQWEMVEGVTRAVWCLVWVTWGSLSSGCPFPALPSRRHPTRPSPLKTRLRMDFQ</sequence>
<dbReference type="EMBL" id="VSRR010024701">
    <property type="protein sequence ID" value="MPC66403.1"/>
    <property type="molecule type" value="Genomic_DNA"/>
</dbReference>
<name>A0A5B7H8E0_PORTR</name>
<keyword evidence="2" id="KW-1185">Reference proteome</keyword>
<organism evidence="1 2">
    <name type="scientific">Portunus trituberculatus</name>
    <name type="common">Swimming crab</name>
    <name type="synonym">Neptunus trituberculatus</name>
    <dbReference type="NCBI Taxonomy" id="210409"/>
    <lineage>
        <taxon>Eukaryota</taxon>
        <taxon>Metazoa</taxon>
        <taxon>Ecdysozoa</taxon>
        <taxon>Arthropoda</taxon>
        <taxon>Crustacea</taxon>
        <taxon>Multicrustacea</taxon>
        <taxon>Malacostraca</taxon>
        <taxon>Eumalacostraca</taxon>
        <taxon>Eucarida</taxon>
        <taxon>Decapoda</taxon>
        <taxon>Pleocyemata</taxon>
        <taxon>Brachyura</taxon>
        <taxon>Eubrachyura</taxon>
        <taxon>Portunoidea</taxon>
        <taxon>Portunidae</taxon>
        <taxon>Portuninae</taxon>
        <taxon>Portunus</taxon>
    </lineage>
</organism>
<comment type="caution">
    <text evidence="1">The sequence shown here is derived from an EMBL/GenBank/DDBJ whole genome shotgun (WGS) entry which is preliminary data.</text>
</comment>
<accession>A0A5B7H8E0</accession>
<reference evidence="1 2" key="1">
    <citation type="submission" date="2019-05" db="EMBL/GenBank/DDBJ databases">
        <title>Another draft genome of Portunus trituberculatus and its Hox gene families provides insights of decapod evolution.</title>
        <authorList>
            <person name="Jeong J.-H."/>
            <person name="Song I."/>
            <person name="Kim S."/>
            <person name="Choi T."/>
            <person name="Kim D."/>
            <person name="Ryu S."/>
            <person name="Kim W."/>
        </authorList>
    </citation>
    <scope>NUCLEOTIDE SEQUENCE [LARGE SCALE GENOMIC DNA]</scope>
    <source>
        <tissue evidence="1">Muscle</tissue>
    </source>
</reference>
<gene>
    <name evidence="1" type="ORF">E2C01_060550</name>
</gene>
<proteinExistence type="predicted"/>
<evidence type="ECO:0000313" key="2">
    <source>
        <dbReference type="Proteomes" id="UP000324222"/>
    </source>
</evidence>
<dbReference type="Proteomes" id="UP000324222">
    <property type="component" value="Unassembled WGS sequence"/>
</dbReference>
<evidence type="ECO:0000313" key="1">
    <source>
        <dbReference type="EMBL" id="MPC66403.1"/>
    </source>
</evidence>
<dbReference type="AlphaFoldDB" id="A0A5B7H8E0"/>